<dbReference type="GeneTree" id="ENSGT00940000162428"/>
<dbReference type="GO" id="GO:0042981">
    <property type="term" value="P:regulation of apoptotic process"/>
    <property type="evidence" value="ECO:0007669"/>
    <property type="project" value="InterPro"/>
</dbReference>
<evidence type="ECO:0000259" key="5">
    <source>
        <dbReference type="PROSITE" id="PS50207"/>
    </source>
</evidence>
<dbReference type="PROSITE" id="PS50209">
    <property type="entry name" value="CARD"/>
    <property type="match status" value="1"/>
</dbReference>
<dbReference type="PROSITE" id="PS50208">
    <property type="entry name" value="CASPASE_P20"/>
    <property type="match status" value="1"/>
</dbReference>
<dbReference type="AlphaFoldDB" id="A0A3Q0SGD4"/>
<dbReference type="GO" id="GO:0050727">
    <property type="term" value="P:regulation of inflammatory response"/>
    <property type="evidence" value="ECO:0007669"/>
    <property type="project" value="TreeGrafter"/>
</dbReference>
<evidence type="ECO:0000256" key="3">
    <source>
        <dbReference type="RuleBase" id="RU003971"/>
    </source>
</evidence>
<dbReference type="InterPro" id="IPR015917">
    <property type="entry name" value="Pept_C14A"/>
</dbReference>
<proteinExistence type="inferred from homology"/>
<dbReference type="STRING" id="61819.ENSACIP00000019420"/>
<keyword evidence="9" id="KW-1185">Reference proteome</keyword>
<dbReference type="Gene3D" id="3.40.50.1460">
    <property type="match status" value="1"/>
</dbReference>
<dbReference type="InterPro" id="IPR001315">
    <property type="entry name" value="CARD"/>
</dbReference>
<feature type="compositionally biased region" description="Basic and acidic residues" evidence="4">
    <location>
        <begin position="79"/>
        <end position="93"/>
    </location>
</feature>
<dbReference type="InterPro" id="IPR011029">
    <property type="entry name" value="DEATH-like_dom_sf"/>
</dbReference>
<dbReference type="Pfam" id="PF00656">
    <property type="entry name" value="Peptidase_C14"/>
    <property type="match status" value="1"/>
</dbReference>
<dbReference type="CDD" id="cd00032">
    <property type="entry name" value="CASc"/>
    <property type="match status" value="1"/>
</dbReference>
<name>A0A3Q0SGD4_AMPCI</name>
<organism evidence="8 9">
    <name type="scientific">Amphilophus citrinellus</name>
    <name type="common">Midas cichlid</name>
    <name type="synonym">Cichlasoma citrinellum</name>
    <dbReference type="NCBI Taxonomy" id="61819"/>
    <lineage>
        <taxon>Eukaryota</taxon>
        <taxon>Metazoa</taxon>
        <taxon>Chordata</taxon>
        <taxon>Craniata</taxon>
        <taxon>Vertebrata</taxon>
        <taxon>Euteleostomi</taxon>
        <taxon>Actinopterygii</taxon>
        <taxon>Neopterygii</taxon>
        <taxon>Teleostei</taxon>
        <taxon>Neoteleostei</taxon>
        <taxon>Acanthomorphata</taxon>
        <taxon>Ovalentaria</taxon>
        <taxon>Cichlomorphae</taxon>
        <taxon>Cichliformes</taxon>
        <taxon>Cichlidae</taxon>
        <taxon>New World cichlids</taxon>
        <taxon>Cichlasomatinae</taxon>
        <taxon>Heroini</taxon>
        <taxon>Amphilophus</taxon>
    </lineage>
</organism>
<dbReference type="SMART" id="SM00115">
    <property type="entry name" value="CASc"/>
    <property type="match status" value="1"/>
</dbReference>
<dbReference type="Proteomes" id="UP000261340">
    <property type="component" value="Unplaced"/>
</dbReference>
<evidence type="ECO:0000256" key="4">
    <source>
        <dbReference type="SAM" id="MobiDB-lite"/>
    </source>
</evidence>
<dbReference type="PIRSF" id="PIRSF038001">
    <property type="entry name" value="Caspase_ICE"/>
    <property type="match status" value="1"/>
</dbReference>
<comment type="similarity">
    <text evidence="1 3">Belongs to the peptidase C14A family.</text>
</comment>
<dbReference type="GO" id="GO:0097169">
    <property type="term" value="C:AIM2 inflammasome complex"/>
    <property type="evidence" value="ECO:0007669"/>
    <property type="project" value="TreeGrafter"/>
</dbReference>
<dbReference type="PROSITE" id="PS01122">
    <property type="entry name" value="CASPASE_CYS"/>
    <property type="match status" value="1"/>
</dbReference>
<accession>A0A3Q0SGD4</accession>
<dbReference type="InterPro" id="IPR011600">
    <property type="entry name" value="Pept_C14_caspase"/>
</dbReference>
<dbReference type="InterPro" id="IPR002398">
    <property type="entry name" value="Pept_C14"/>
</dbReference>
<protein>
    <recommendedName>
        <fullName evidence="10">Caspase a</fullName>
    </recommendedName>
</protein>
<dbReference type="PANTHER" id="PTHR47901">
    <property type="entry name" value="CASPASE RECRUITMENT DOMAIN-CONTAINING PROTEIN 18"/>
    <property type="match status" value="1"/>
</dbReference>
<sequence length="365" mass="41955">IKQLLDDLVEGGVLNDGESESIREDNGTRADMARDLIDIVRKKGDKASSKMITYIQKRDSSLYEKLGLLDNQPEPPEQEPSKQEPPKQEEWSDTLKHTTEQFWRGKLRDNSIYPVTKEAFKNRVALLITNIKFTDATLNRNGAEKDQENMEKLLSALGYEVVKYTNLTGKEINEALIEFSKHPKLKETDSVVVVIMSHGKLGAVLGVDYKETLSNTEKQDEFPIDNIYKQLGPEKCRALLDKPKIIIIQACRGEKAGAVLVSDSTKQDLVCDDDDTLRCVHKEKDFICLLSCTPDTVSYRQRDHGSILIQYIVQVFNTFAHEDDIEELFRKVMHRFEDFKTQNKRQMPTKDRCTLIRRFYFFPGL</sequence>
<evidence type="ECO:0000313" key="8">
    <source>
        <dbReference type="Ensembl" id="ENSACIP00000019420.1"/>
    </source>
</evidence>
<dbReference type="SUPFAM" id="SSF52129">
    <property type="entry name" value="Caspase-like"/>
    <property type="match status" value="1"/>
</dbReference>
<evidence type="ECO:0000259" key="6">
    <source>
        <dbReference type="PROSITE" id="PS50208"/>
    </source>
</evidence>
<reference evidence="8" key="1">
    <citation type="submission" date="2025-08" db="UniProtKB">
        <authorList>
            <consortium name="Ensembl"/>
        </authorList>
    </citation>
    <scope>IDENTIFICATION</scope>
</reference>
<dbReference type="GO" id="GO:0004197">
    <property type="term" value="F:cysteine-type endopeptidase activity"/>
    <property type="evidence" value="ECO:0007669"/>
    <property type="project" value="InterPro"/>
</dbReference>
<dbReference type="InterPro" id="IPR001309">
    <property type="entry name" value="Pept_C14_p20"/>
</dbReference>
<dbReference type="Pfam" id="PF00619">
    <property type="entry name" value="CARD"/>
    <property type="match status" value="1"/>
</dbReference>
<feature type="domain" description="Caspase family p10" evidence="5">
    <location>
        <begin position="276"/>
        <end position="363"/>
    </location>
</feature>
<evidence type="ECO:0008006" key="10">
    <source>
        <dbReference type="Google" id="ProtNLM"/>
    </source>
</evidence>
<dbReference type="OMA" id="QYIVQVF"/>
<feature type="region of interest" description="Disordered" evidence="4">
    <location>
        <begin position="68"/>
        <end position="93"/>
    </location>
</feature>
<reference evidence="8" key="2">
    <citation type="submission" date="2025-09" db="UniProtKB">
        <authorList>
            <consortium name="Ensembl"/>
        </authorList>
    </citation>
    <scope>IDENTIFICATION</scope>
</reference>
<dbReference type="Ensembl" id="ENSACIT00000019939.1">
    <property type="protein sequence ID" value="ENSACIP00000019420.1"/>
    <property type="gene ID" value="ENSACIG00000015050.1"/>
</dbReference>
<dbReference type="SUPFAM" id="SSF47986">
    <property type="entry name" value="DEATH domain"/>
    <property type="match status" value="1"/>
</dbReference>
<dbReference type="GO" id="GO:0006508">
    <property type="term" value="P:proteolysis"/>
    <property type="evidence" value="ECO:0007669"/>
    <property type="project" value="InterPro"/>
</dbReference>
<feature type="domain" description="Caspase family p20" evidence="6">
    <location>
        <begin position="121"/>
        <end position="255"/>
    </location>
</feature>
<evidence type="ECO:0000256" key="1">
    <source>
        <dbReference type="ARBA" id="ARBA00010134"/>
    </source>
</evidence>
<dbReference type="GO" id="GO:0072559">
    <property type="term" value="C:NLRP3 inflammasome complex"/>
    <property type="evidence" value="ECO:0007669"/>
    <property type="project" value="TreeGrafter"/>
</dbReference>
<dbReference type="GO" id="GO:0072557">
    <property type="term" value="C:IPAF inflammasome complex"/>
    <property type="evidence" value="ECO:0007669"/>
    <property type="project" value="TreeGrafter"/>
</dbReference>
<feature type="active site" evidence="2">
    <location>
        <position position="251"/>
    </location>
</feature>
<dbReference type="InterPro" id="IPR002138">
    <property type="entry name" value="Pept_C14_p10"/>
</dbReference>
<dbReference type="InterPro" id="IPR033139">
    <property type="entry name" value="Caspase_cys_AS"/>
</dbReference>
<dbReference type="Gene3D" id="1.10.533.10">
    <property type="entry name" value="Death Domain, Fas"/>
    <property type="match status" value="1"/>
</dbReference>
<dbReference type="PROSITE" id="PS50207">
    <property type="entry name" value="CASPASE_P10"/>
    <property type="match status" value="1"/>
</dbReference>
<dbReference type="InterPro" id="IPR029030">
    <property type="entry name" value="Caspase-like_dom_sf"/>
</dbReference>
<evidence type="ECO:0000313" key="9">
    <source>
        <dbReference type="Proteomes" id="UP000261340"/>
    </source>
</evidence>
<dbReference type="PANTHER" id="PTHR47901:SF3">
    <property type="entry name" value="CASPASE-1"/>
    <property type="match status" value="1"/>
</dbReference>
<dbReference type="PRINTS" id="PR00376">
    <property type="entry name" value="IL1BCENZYME"/>
</dbReference>
<evidence type="ECO:0000256" key="2">
    <source>
        <dbReference type="PIRSR" id="PIRSR038001-1"/>
    </source>
</evidence>
<feature type="active site" evidence="2">
    <location>
        <position position="198"/>
    </location>
</feature>
<evidence type="ECO:0000259" key="7">
    <source>
        <dbReference type="PROSITE" id="PS50209"/>
    </source>
</evidence>
<feature type="domain" description="CARD" evidence="7">
    <location>
        <begin position="1"/>
        <end position="70"/>
    </location>
</feature>